<proteinExistence type="predicted"/>
<keyword evidence="1" id="KW-0812">Transmembrane</keyword>
<evidence type="ECO:0000313" key="3">
    <source>
        <dbReference type="Proteomes" id="UP001208689"/>
    </source>
</evidence>
<sequence>MFSRDTSRIMREQTDQYRYRHEDYKRSERPLDDTDLRKKQMSKKSFLEKYDRKITYLILGAIFAAILIFLALS</sequence>
<evidence type="ECO:0000313" key="2">
    <source>
        <dbReference type="EMBL" id="UYP45850.1"/>
    </source>
</evidence>
<dbReference type="EMBL" id="CP104013">
    <property type="protein sequence ID" value="UYP45850.1"/>
    <property type="molecule type" value="Genomic_DNA"/>
</dbReference>
<name>A0ABY6HQR8_9ARCH</name>
<feature type="transmembrane region" description="Helical" evidence="1">
    <location>
        <begin position="54"/>
        <end position="72"/>
    </location>
</feature>
<keyword evidence="3" id="KW-1185">Reference proteome</keyword>
<dbReference type="Proteomes" id="UP001208689">
    <property type="component" value="Chromosome"/>
</dbReference>
<organism evidence="2 3">
    <name type="scientific">Candidatus Lokiarchaeum ossiferum</name>
    <dbReference type="NCBI Taxonomy" id="2951803"/>
    <lineage>
        <taxon>Archaea</taxon>
        <taxon>Promethearchaeati</taxon>
        <taxon>Promethearchaeota</taxon>
        <taxon>Promethearchaeia</taxon>
        <taxon>Promethearchaeales</taxon>
        <taxon>Promethearchaeaceae</taxon>
        <taxon>Candidatus Lokiarchaeum</taxon>
    </lineage>
</organism>
<accession>A0ABY6HQR8</accession>
<reference evidence="2" key="1">
    <citation type="submission" date="2022-09" db="EMBL/GenBank/DDBJ databases">
        <title>Actin cytoskeleton and complex cell architecture in an #Asgard archaeon.</title>
        <authorList>
            <person name="Ponce Toledo R.I."/>
            <person name="Schleper C."/>
            <person name="Rodrigues Oliveira T."/>
            <person name="Wollweber F."/>
            <person name="Xu J."/>
            <person name="Rittmann S."/>
            <person name="Klingl A."/>
            <person name="Pilhofer M."/>
        </authorList>
    </citation>
    <scope>NUCLEOTIDE SEQUENCE</scope>
    <source>
        <strain evidence="2">B-35</strain>
    </source>
</reference>
<keyword evidence="1" id="KW-0472">Membrane</keyword>
<keyword evidence="1" id="KW-1133">Transmembrane helix</keyword>
<evidence type="ECO:0000256" key="1">
    <source>
        <dbReference type="SAM" id="Phobius"/>
    </source>
</evidence>
<gene>
    <name evidence="2" type="ORF">NEF87_002135</name>
</gene>
<protein>
    <submittedName>
        <fullName evidence="2">Uncharacterized protein</fullName>
    </submittedName>
</protein>